<sequence length="215" mass="24706">MTEFPVIRPQIRKVLAGVASRQQMYGLFNRHSQAPFDDARISGRLYAGEWFEVTERDHDRMFEILPPLFYRGDMFAMREFLAASVTSVFFSLMIGGRSRFFHGYCDLARNRAASNTSPQATSPELMREAILERETRPDHAMSAQEKRDHIWSTTAAEFRAYADGRFPPDFRGRQIVVVFNASQGKVWKLLDDLDDAEITAKLPVQFRHQPEIVAA</sequence>
<protein>
    <submittedName>
        <fullName evidence="1">DUF1419 domain-containing protein</fullName>
    </submittedName>
</protein>
<gene>
    <name evidence="1" type="ORF">GFL91_28160</name>
</gene>
<organism evidence="1 2">
    <name type="scientific">Rhizobium leguminosarum bv. viciae</name>
    <dbReference type="NCBI Taxonomy" id="387"/>
    <lineage>
        <taxon>Bacteria</taxon>
        <taxon>Pseudomonadati</taxon>
        <taxon>Pseudomonadota</taxon>
        <taxon>Alphaproteobacteria</taxon>
        <taxon>Hyphomicrobiales</taxon>
        <taxon>Rhizobiaceae</taxon>
        <taxon>Rhizobium/Agrobacterium group</taxon>
        <taxon>Rhizobium</taxon>
    </lineage>
</organism>
<reference evidence="1" key="1">
    <citation type="submission" date="2019-10" db="EMBL/GenBank/DDBJ databases">
        <title>Rhizobium leguminosarum symbiovar viciae collection.</title>
        <authorList>
            <person name="Boivin S."/>
            <person name="Lepetit M."/>
        </authorList>
    </citation>
    <scope>NUCLEOTIDE SEQUENCE</scope>
    <source>
        <strain evidence="1">L143</strain>
    </source>
</reference>
<accession>A0A8I2H0K8</accession>
<evidence type="ECO:0000313" key="2">
    <source>
        <dbReference type="Proteomes" id="UP000662259"/>
    </source>
</evidence>
<dbReference type="AlphaFoldDB" id="A0A8I2H0K8"/>
<dbReference type="InterPro" id="IPR009862">
    <property type="entry name" value="DUF1419"/>
</dbReference>
<dbReference type="Proteomes" id="UP000662259">
    <property type="component" value="Unassembled WGS sequence"/>
</dbReference>
<dbReference type="RefSeq" id="WP_168277035.1">
    <property type="nucleotide sequence ID" value="NZ_WIEZ01000018.1"/>
</dbReference>
<comment type="caution">
    <text evidence="1">The sequence shown here is derived from an EMBL/GenBank/DDBJ whole genome shotgun (WGS) entry which is preliminary data.</text>
</comment>
<dbReference type="EMBL" id="WIEZ01000018">
    <property type="protein sequence ID" value="NKM48759.1"/>
    <property type="molecule type" value="Genomic_DNA"/>
</dbReference>
<proteinExistence type="predicted"/>
<dbReference type="Pfam" id="PF07215">
    <property type="entry name" value="DUF1419"/>
    <property type="match status" value="1"/>
</dbReference>
<name>A0A8I2H0K8_RHILV</name>
<evidence type="ECO:0000313" key="1">
    <source>
        <dbReference type="EMBL" id="NKM48759.1"/>
    </source>
</evidence>